<evidence type="ECO:0000313" key="3">
    <source>
        <dbReference type="Proteomes" id="UP000003586"/>
    </source>
</evidence>
<dbReference type="OrthoDB" id="1523880at2"/>
<dbReference type="EMBL" id="CP007035">
    <property type="protein sequence ID" value="AHF17106.1"/>
    <property type="molecule type" value="Genomic_DNA"/>
</dbReference>
<dbReference type="eggNOG" id="ENOG502ZDYG">
    <property type="taxonomic scope" value="Bacteria"/>
</dbReference>
<keyword evidence="1" id="KW-1133">Transmembrane helix</keyword>
<evidence type="ECO:0000313" key="2">
    <source>
        <dbReference type="EMBL" id="AHF17106.1"/>
    </source>
</evidence>
<feature type="transmembrane region" description="Helical" evidence="1">
    <location>
        <begin position="157"/>
        <end position="175"/>
    </location>
</feature>
<dbReference type="KEGG" id="nso:NIASO_01780"/>
<dbReference type="RefSeq" id="WP_008581966.1">
    <property type="nucleotide sequence ID" value="NZ_CP007035.1"/>
</dbReference>
<keyword evidence="3" id="KW-1185">Reference proteome</keyword>
<dbReference type="AlphaFoldDB" id="W0F6V4"/>
<feature type="transmembrane region" description="Helical" evidence="1">
    <location>
        <begin position="187"/>
        <end position="206"/>
    </location>
</feature>
<reference evidence="2 3" key="1">
    <citation type="submission" date="2013-12" db="EMBL/GenBank/DDBJ databases">
        <authorList>
            <consortium name="DOE Joint Genome Institute"/>
            <person name="Eisen J."/>
            <person name="Huntemann M."/>
            <person name="Han J."/>
            <person name="Chen A."/>
            <person name="Kyrpides N."/>
            <person name="Mavromatis K."/>
            <person name="Markowitz V."/>
            <person name="Palaniappan K."/>
            <person name="Ivanova N."/>
            <person name="Schaumberg A."/>
            <person name="Pati A."/>
            <person name="Liolios K."/>
            <person name="Nordberg H.P."/>
            <person name="Cantor M.N."/>
            <person name="Hua S.X."/>
            <person name="Woyke T."/>
        </authorList>
    </citation>
    <scope>NUCLEOTIDE SEQUENCE [LARGE SCALE GENOMIC DNA]</scope>
    <source>
        <strain evidence="3">DSM 19437</strain>
    </source>
</reference>
<accession>W0F6V4</accession>
<keyword evidence="1" id="KW-0812">Transmembrane</keyword>
<name>W0F6V4_9BACT</name>
<dbReference type="HOGENOM" id="CLU_1053062_0_0_10"/>
<dbReference type="Proteomes" id="UP000003586">
    <property type="component" value="Chromosome"/>
</dbReference>
<organism evidence="2 3">
    <name type="scientific">Niabella soli DSM 19437</name>
    <dbReference type="NCBI Taxonomy" id="929713"/>
    <lineage>
        <taxon>Bacteria</taxon>
        <taxon>Pseudomonadati</taxon>
        <taxon>Bacteroidota</taxon>
        <taxon>Chitinophagia</taxon>
        <taxon>Chitinophagales</taxon>
        <taxon>Chitinophagaceae</taxon>
        <taxon>Niabella</taxon>
    </lineage>
</organism>
<feature type="transmembrane region" description="Helical" evidence="1">
    <location>
        <begin position="96"/>
        <end position="118"/>
    </location>
</feature>
<evidence type="ECO:0000256" key="1">
    <source>
        <dbReference type="SAM" id="Phobius"/>
    </source>
</evidence>
<gene>
    <name evidence="2" type="ORF">NIASO_01780</name>
</gene>
<sequence length="264" mass="29620">MSDLFNAKRFVLLFRKTIAERPILSGGVMALLLVLSVILYAILKRFVGFNAAQNMTLVWGLAGGSFLLTSFVFGYFNTNASGCSYLTLPASFLEKWLCAFLIPGICYPLLFLCCFHITDVIFVQAYHNSLDPASLFYKQQYERIYTLDLNGYYAWKVYSMFLMATGFMLTGGLYFNKAALIKTSVAITLLVLTVIGVNWLMAFSIFRNVVDAAPYNHVVLSIGKETGTLILPTRAGNIVSMGLKYVIPGILWLLPLIRLREKEF</sequence>
<protein>
    <submittedName>
        <fullName evidence="2">Uncharacterized protein</fullName>
    </submittedName>
</protein>
<feature type="transmembrane region" description="Helical" evidence="1">
    <location>
        <begin position="23"/>
        <end position="43"/>
    </location>
</feature>
<proteinExistence type="predicted"/>
<dbReference type="STRING" id="929713.NIASO_01780"/>
<feature type="transmembrane region" description="Helical" evidence="1">
    <location>
        <begin position="238"/>
        <end position="257"/>
    </location>
</feature>
<keyword evidence="1" id="KW-0472">Membrane</keyword>
<feature type="transmembrane region" description="Helical" evidence="1">
    <location>
        <begin position="55"/>
        <end position="76"/>
    </location>
</feature>